<evidence type="ECO:0000256" key="3">
    <source>
        <dbReference type="ARBA" id="ARBA00023136"/>
    </source>
</evidence>
<protein>
    <submittedName>
        <fullName evidence="6">Porin</fullName>
    </submittedName>
</protein>
<evidence type="ECO:0000313" key="7">
    <source>
        <dbReference type="Proteomes" id="UP000035909"/>
    </source>
</evidence>
<feature type="chain" id="PRO_5005252155" evidence="4">
    <location>
        <begin position="19"/>
        <end position="326"/>
    </location>
</feature>
<evidence type="ECO:0000259" key="5">
    <source>
        <dbReference type="Pfam" id="PF13609"/>
    </source>
</evidence>
<dbReference type="PANTHER" id="PTHR34501:SF2">
    <property type="entry name" value="OUTER MEMBRANE PORIN F-RELATED"/>
    <property type="match status" value="1"/>
</dbReference>
<dbReference type="OrthoDB" id="6213950at2"/>
<dbReference type="GO" id="GO:0009279">
    <property type="term" value="C:cell outer membrane"/>
    <property type="evidence" value="ECO:0007669"/>
    <property type="project" value="UniProtKB-SubCell"/>
</dbReference>
<keyword evidence="3" id="KW-0472">Membrane</keyword>
<keyword evidence="7" id="KW-1185">Reference proteome</keyword>
<evidence type="ECO:0000313" key="6">
    <source>
        <dbReference type="EMBL" id="KLV04313.1"/>
    </source>
</evidence>
<dbReference type="Proteomes" id="UP000035909">
    <property type="component" value="Unassembled WGS sequence"/>
</dbReference>
<dbReference type="InterPro" id="IPR050298">
    <property type="entry name" value="Gram-neg_bact_OMP"/>
</dbReference>
<dbReference type="InterPro" id="IPR023614">
    <property type="entry name" value="Porin_dom_sf"/>
</dbReference>
<keyword evidence="2 4" id="KW-0732">Signal</keyword>
<feature type="domain" description="Porin" evidence="5">
    <location>
        <begin position="7"/>
        <end position="311"/>
    </location>
</feature>
<dbReference type="RefSeq" id="WP_047887800.1">
    <property type="nucleotide sequence ID" value="NZ_CP071325.1"/>
</dbReference>
<feature type="signal peptide" evidence="4">
    <location>
        <begin position="1"/>
        <end position="18"/>
    </location>
</feature>
<comment type="subcellular location">
    <subcellularLocation>
        <location evidence="1">Cell outer membrane</location>
        <topology evidence="1">Multi-pass membrane protein</topology>
    </subcellularLocation>
</comment>
<dbReference type="Pfam" id="PF13609">
    <property type="entry name" value="Porin_4"/>
    <property type="match status" value="1"/>
</dbReference>
<dbReference type="AlphaFoldDB" id="A0A0J1GXB8"/>
<dbReference type="GO" id="GO:0015288">
    <property type="term" value="F:porin activity"/>
    <property type="evidence" value="ECO:0007669"/>
    <property type="project" value="InterPro"/>
</dbReference>
<name>A0A0J1GXB8_9GAMM</name>
<accession>A0A0J1GXB8</accession>
<sequence>MKKTLLALSVLAAGSANAGINLYDANGVTVDLSGAAEVQYFQNYVDSDASNTDDAGLHLDDGDLQLNTTIAVTDQLNAVAGIGFKFEKRDVENDELWVGLGGDFGTLTFGRMLYISDDMGIGKDYELGFDQVDFVKTEGNEAIKYVFDNGQFYFGLTHDLDADGSSPATDYLNSDGTVTDVRIGARFANFDVRGYYYTAEDLGDTDVDAFNIEAEYVMGAFAFAASYGNAEYEQNTNRANKSDVDVYEINGSYTMGKNTFALGYNHADTDIDGVGHYITRDGVDNVYANITHQLHSNVKVYGELGWADADNVDLDLGYLVGMEVKF</sequence>
<dbReference type="STRING" id="320778.ABT57_24025"/>
<dbReference type="SUPFAM" id="SSF56935">
    <property type="entry name" value="Porins"/>
    <property type="match status" value="1"/>
</dbReference>
<dbReference type="Gene3D" id="2.40.160.10">
    <property type="entry name" value="Porin"/>
    <property type="match status" value="1"/>
</dbReference>
<evidence type="ECO:0000256" key="1">
    <source>
        <dbReference type="ARBA" id="ARBA00004571"/>
    </source>
</evidence>
<proteinExistence type="predicted"/>
<dbReference type="PATRIC" id="fig|320778.3.peg.5137"/>
<organism evidence="6 7">
    <name type="scientific">Photobacterium ganghwense</name>
    <dbReference type="NCBI Taxonomy" id="320778"/>
    <lineage>
        <taxon>Bacteria</taxon>
        <taxon>Pseudomonadati</taxon>
        <taxon>Pseudomonadota</taxon>
        <taxon>Gammaproteobacteria</taxon>
        <taxon>Vibrionales</taxon>
        <taxon>Vibrionaceae</taxon>
        <taxon>Photobacterium</taxon>
    </lineage>
</organism>
<dbReference type="EMBL" id="LDOU01000035">
    <property type="protein sequence ID" value="KLV04313.1"/>
    <property type="molecule type" value="Genomic_DNA"/>
</dbReference>
<evidence type="ECO:0000256" key="4">
    <source>
        <dbReference type="SAM" id="SignalP"/>
    </source>
</evidence>
<dbReference type="PANTHER" id="PTHR34501">
    <property type="entry name" value="PROTEIN YDDL-RELATED"/>
    <property type="match status" value="1"/>
</dbReference>
<dbReference type="InterPro" id="IPR033900">
    <property type="entry name" value="Gram_neg_porin_domain"/>
</dbReference>
<evidence type="ECO:0000256" key="2">
    <source>
        <dbReference type="ARBA" id="ARBA00022729"/>
    </source>
</evidence>
<gene>
    <name evidence="6" type="ORF">ABT57_24025</name>
</gene>
<comment type="caution">
    <text evidence="6">The sequence shown here is derived from an EMBL/GenBank/DDBJ whole genome shotgun (WGS) entry which is preliminary data.</text>
</comment>
<reference evidence="6 7" key="1">
    <citation type="submission" date="2015-05" db="EMBL/GenBank/DDBJ databases">
        <title>Photobacterium galathea sp. nov.</title>
        <authorList>
            <person name="Machado H."/>
            <person name="Gram L."/>
        </authorList>
    </citation>
    <scope>NUCLEOTIDE SEQUENCE [LARGE SCALE GENOMIC DNA]</scope>
    <source>
        <strain evidence="6 7">DSM 22954</strain>
    </source>
</reference>